<evidence type="ECO:0000313" key="3">
    <source>
        <dbReference type="Proteomes" id="UP001082899"/>
    </source>
</evidence>
<evidence type="ECO:0000313" key="2">
    <source>
        <dbReference type="EMBL" id="MCY0385671.1"/>
    </source>
</evidence>
<protein>
    <submittedName>
        <fullName evidence="2">Uncharacterized protein</fullName>
    </submittedName>
</protein>
<sequence>MGSAKRDLRVLYAALCALLLLGLAGAVAVGGYVGAAIQSSRDSHEWAGQKLDYEKRLGTQSAQYAKEANTFAKAVESFGKALSKMDAKNDLRSAQRERAQAAALLAAQRAAASAAVTAQKTDQILAKQTVVQQQVTEAASAAKATEKKLDTAVRPTAVVPARAWTSGGGH</sequence>
<reference evidence="2" key="1">
    <citation type="submission" date="2022-11" db="EMBL/GenBank/DDBJ databases">
        <title>Robbsia betulipollinis sp. nov., isolated from pollen of birch (Betula pendula).</title>
        <authorList>
            <person name="Shi H."/>
            <person name="Ambika Manirajan B."/>
            <person name="Ratering S."/>
            <person name="Geissler-Plaum R."/>
            <person name="Schnell S."/>
        </authorList>
    </citation>
    <scope>NUCLEOTIDE SEQUENCE</scope>
    <source>
        <strain evidence="2">Bb-Pol-6</strain>
    </source>
</reference>
<feature type="coiled-coil region" evidence="1">
    <location>
        <begin position="84"/>
        <end position="111"/>
    </location>
</feature>
<name>A0ABT3ZGL4_9BURK</name>
<dbReference type="EMBL" id="JAPMXC010000001">
    <property type="protein sequence ID" value="MCY0385671.1"/>
    <property type="molecule type" value="Genomic_DNA"/>
</dbReference>
<dbReference type="Proteomes" id="UP001082899">
    <property type="component" value="Unassembled WGS sequence"/>
</dbReference>
<proteinExistence type="predicted"/>
<organism evidence="2 3">
    <name type="scientific">Robbsia betulipollinis</name>
    <dbReference type="NCBI Taxonomy" id="2981849"/>
    <lineage>
        <taxon>Bacteria</taxon>
        <taxon>Pseudomonadati</taxon>
        <taxon>Pseudomonadota</taxon>
        <taxon>Betaproteobacteria</taxon>
        <taxon>Burkholderiales</taxon>
        <taxon>Burkholderiaceae</taxon>
        <taxon>Robbsia</taxon>
    </lineage>
</organism>
<keyword evidence="3" id="KW-1185">Reference proteome</keyword>
<keyword evidence="1" id="KW-0175">Coiled coil</keyword>
<accession>A0ABT3ZGL4</accession>
<comment type="caution">
    <text evidence="2">The sequence shown here is derived from an EMBL/GenBank/DDBJ whole genome shotgun (WGS) entry which is preliminary data.</text>
</comment>
<gene>
    <name evidence="2" type="ORF">OVY01_00125</name>
</gene>
<evidence type="ECO:0000256" key="1">
    <source>
        <dbReference type="SAM" id="Coils"/>
    </source>
</evidence>